<organism evidence="1 2">
    <name type="scientific">Paenibacillus gyeongsangnamensis</name>
    <dbReference type="NCBI Taxonomy" id="3388067"/>
    <lineage>
        <taxon>Bacteria</taxon>
        <taxon>Bacillati</taxon>
        <taxon>Bacillota</taxon>
        <taxon>Bacilli</taxon>
        <taxon>Bacillales</taxon>
        <taxon>Paenibacillaceae</taxon>
        <taxon>Paenibacillus</taxon>
    </lineage>
</organism>
<dbReference type="InterPro" id="IPR029058">
    <property type="entry name" value="AB_hydrolase_fold"/>
</dbReference>
<proteinExistence type="predicted"/>
<dbReference type="Proteomes" id="UP001527882">
    <property type="component" value="Unassembled WGS sequence"/>
</dbReference>
<sequence length="109" mass="11882">MASEDKKAKDGYITMRMLAPTLHYDGLLLAEMTGTLERFSAVSAEVLLLGGSKGLVWLKPALDALEKVLPRAKRIEIPGLDHGAACDVSNTNRDGKPELVAQELRKFFA</sequence>
<dbReference type="EMBL" id="JAQAGZ010000016">
    <property type="protein sequence ID" value="MCZ8515272.1"/>
    <property type="molecule type" value="Genomic_DNA"/>
</dbReference>
<dbReference type="SUPFAM" id="SSF53474">
    <property type="entry name" value="alpha/beta-Hydrolases"/>
    <property type="match status" value="1"/>
</dbReference>
<evidence type="ECO:0000313" key="2">
    <source>
        <dbReference type="Proteomes" id="UP001527882"/>
    </source>
</evidence>
<dbReference type="Gene3D" id="3.40.50.1820">
    <property type="entry name" value="alpha/beta hydrolase"/>
    <property type="match status" value="1"/>
</dbReference>
<reference evidence="1 2" key="1">
    <citation type="submission" date="2022-12" db="EMBL/GenBank/DDBJ databases">
        <title>Draft genome sequence of Paenibacillus sp. dW9.</title>
        <authorList>
            <person name="Choi E.-W."/>
            <person name="Kim D.-U."/>
        </authorList>
    </citation>
    <scope>NUCLEOTIDE SEQUENCE [LARGE SCALE GENOMIC DNA]</scope>
    <source>
        <strain evidence="2">dW9</strain>
    </source>
</reference>
<evidence type="ECO:0008006" key="3">
    <source>
        <dbReference type="Google" id="ProtNLM"/>
    </source>
</evidence>
<dbReference type="RefSeq" id="WP_269883800.1">
    <property type="nucleotide sequence ID" value="NZ_JAQAGZ010000016.1"/>
</dbReference>
<comment type="caution">
    <text evidence="1">The sequence shown here is derived from an EMBL/GenBank/DDBJ whole genome shotgun (WGS) entry which is preliminary data.</text>
</comment>
<name>A0ABT4QEP7_9BACL</name>
<accession>A0ABT4QEP7</accession>
<evidence type="ECO:0000313" key="1">
    <source>
        <dbReference type="EMBL" id="MCZ8515272.1"/>
    </source>
</evidence>
<keyword evidence="2" id="KW-1185">Reference proteome</keyword>
<gene>
    <name evidence="1" type="ORF">O9H85_23225</name>
</gene>
<protein>
    <recommendedName>
        <fullName evidence="3">Alpha/beta hydrolase</fullName>
    </recommendedName>
</protein>